<dbReference type="AlphaFoldDB" id="W2CEA5"/>
<comment type="caution">
    <text evidence="1">The sequence shown here is derived from an EMBL/GenBank/DDBJ whole genome shotgun (WGS) entry which is preliminary data.</text>
</comment>
<protein>
    <recommendedName>
        <fullName evidence="3">Lipocalin-like domain-containing protein</fullName>
    </recommendedName>
</protein>
<evidence type="ECO:0000313" key="2">
    <source>
        <dbReference type="Proteomes" id="UP000018872"/>
    </source>
</evidence>
<evidence type="ECO:0000313" key="1">
    <source>
        <dbReference type="EMBL" id="ETK04797.1"/>
    </source>
</evidence>
<accession>W2CEA5</accession>
<proteinExistence type="predicted"/>
<sequence length="249" mass="28920">MTLAVLATLVVASCSKENEPDTNYPLEGEWELYMFKRTVGQYRWMVPTRRCVSGIYATFTDHTFTYYNVYGTNDGKCIPQHEFWDYTKVGNELRFTKSANATWKEQPNSRSATYQMKNGELILTFSSAKDPVIFVLHRRNADYSHLDPFVGSWVTTKVVINGTEYITREGQCLEGTITATPDEYTLTLRDEKCKSERLTRPWVKRSGRYYSVNPNGDKELEIEFLNGNRELKLSVPEAKAVFYFEKERR</sequence>
<name>W2CEA5_9BACT</name>
<dbReference type="Proteomes" id="UP000018872">
    <property type="component" value="Unassembled WGS sequence"/>
</dbReference>
<dbReference type="EMBL" id="AYYC01000611">
    <property type="protein sequence ID" value="ETK04797.1"/>
    <property type="molecule type" value="Genomic_DNA"/>
</dbReference>
<reference evidence="1 2" key="1">
    <citation type="submission" date="2013-11" db="EMBL/GenBank/DDBJ databases">
        <title>Single cell genomics of uncultured Tannerella BU063 (oral taxon 286).</title>
        <authorList>
            <person name="Beall C.J."/>
            <person name="Campbell A.G."/>
            <person name="Griffen A.L."/>
            <person name="Podar M."/>
            <person name="Leys E.J."/>
        </authorList>
    </citation>
    <scope>NUCLEOTIDE SEQUENCE [LARGE SCALE GENOMIC DNA]</scope>
    <source>
        <strain evidence="1">Cell 5</strain>
    </source>
</reference>
<dbReference type="PATRIC" id="fig|1410950.3.peg.923"/>
<organism evidence="1 2">
    <name type="scientific">Tannerella sp. oral taxon BU063 isolate Cell 5</name>
    <dbReference type="NCBI Taxonomy" id="1410950"/>
    <lineage>
        <taxon>Bacteria</taxon>
        <taxon>Pseudomonadati</taxon>
        <taxon>Bacteroidota</taxon>
        <taxon>Bacteroidia</taxon>
        <taxon>Bacteroidales</taxon>
        <taxon>Tannerellaceae</taxon>
        <taxon>Tannerella</taxon>
    </lineage>
</organism>
<evidence type="ECO:0008006" key="3">
    <source>
        <dbReference type="Google" id="ProtNLM"/>
    </source>
</evidence>
<gene>
    <name evidence="1" type="ORF">T229_06965</name>
</gene>